<keyword evidence="3" id="KW-1185">Reference proteome</keyword>
<gene>
    <name evidence="2" type="ORF">KIH74_11240</name>
</gene>
<evidence type="ECO:0000313" key="3">
    <source>
        <dbReference type="Proteomes" id="UP001197247"/>
    </source>
</evidence>
<dbReference type="RefSeq" id="WP_214155800.1">
    <property type="nucleotide sequence ID" value="NZ_JAHBAY010000004.1"/>
</dbReference>
<feature type="domain" description="HTH luxR-type" evidence="1">
    <location>
        <begin position="166"/>
        <end position="223"/>
    </location>
</feature>
<dbReference type="InterPro" id="IPR016032">
    <property type="entry name" value="Sig_transdc_resp-reg_C-effctor"/>
</dbReference>
<proteinExistence type="predicted"/>
<dbReference type="EMBL" id="JAHBAY010000004">
    <property type="protein sequence ID" value="MBT0769498.1"/>
    <property type="molecule type" value="Genomic_DNA"/>
</dbReference>
<sequence length="230" mass="24438">MSATEGFVASGNHPYHQCRTQFQTRPGPGLADLVVIVGLSGMYAHGLCTALAESGLPCCCVPAAGELSQVVEAADSVLVVVPQELVGDIVAQVPRGRRPAVRLALLLADRDPRSYARALHLGAVGLVPLESELPDLIHVLSSAQRNRTVLPVDVVRALARSVSAVGTELSEAERAWLTELAGGRTVGDLARRSSYSEREMYRVLARLYRRLGATNRAAALIAAQRAGLLT</sequence>
<organism evidence="2 3">
    <name type="scientific">Kineosporia corallincola</name>
    <dbReference type="NCBI Taxonomy" id="2835133"/>
    <lineage>
        <taxon>Bacteria</taxon>
        <taxon>Bacillati</taxon>
        <taxon>Actinomycetota</taxon>
        <taxon>Actinomycetes</taxon>
        <taxon>Kineosporiales</taxon>
        <taxon>Kineosporiaceae</taxon>
        <taxon>Kineosporia</taxon>
    </lineage>
</organism>
<dbReference type="SUPFAM" id="SSF46894">
    <property type="entry name" value="C-terminal effector domain of the bipartite response regulators"/>
    <property type="match status" value="1"/>
</dbReference>
<accession>A0ABS5THH1</accession>
<protein>
    <submittedName>
        <fullName evidence="2">Response regulator transcription factor</fullName>
    </submittedName>
</protein>
<dbReference type="SMART" id="SM00421">
    <property type="entry name" value="HTH_LUXR"/>
    <property type="match status" value="1"/>
</dbReference>
<name>A0ABS5THH1_9ACTN</name>
<reference evidence="2 3" key="1">
    <citation type="submission" date="2021-05" db="EMBL/GenBank/DDBJ databases">
        <title>Kineosporia and Streptomyces sp. nov. two new marine actinobacteria isolated from Coral.</title>
        <authorList>
            <person name="Buangrab K."/>
            <person name="Sutthacheep M."/>
            <person name="Yeemin T."/>
            <person name="Harunari E."/>
            <person name="Igarashi Y."/>
            <person name="Kanchanasin P."/>
            <person name="Tanasupawat S."/>
            <person name="Phongsopitanun W."/>
        </authorList>
    </citation>
    <scope>NUCLEOTIDE SEQUENCE [LARGE SCALE GENOMIC DNA]</scope>
    <source>
        <strain evidence="2 3">J2-2</strain>
    </source>
</reference>
<dbReference type="Gene3D" id="3.40.50.2300">
    <property type="match status" value="1"/>
</dbReference>
<dbReference type="Proteomes" id="UP001197247">
    <property type="component" value="Unassembled WGS sequence"/>
</dbReference>
<evidence type="ECO:0000313" key="2">
    <source>
        <dbReference type="EMBL" id="MBT0769498.1"/>
    </source>
</evidence>
<dbReference type="InterPro" id="IPR000792">
    <property type="entry name" value="Tscrpt_reg_LuxR_C"/>
</dbReference>
<evidence type="ECO:0000259" key="1">
    <source>
        <dbReference type="SMART" id="SM00421"/>
    </source>
</evidence>
<comment type="caution">
    <text evidence="2">The sequence shown here is derived from an EMBL/GenBank/DDBJ whole genome shotgun (WGS) entry which is preliminary data.</text>
</comment>